<dbReference type="AlphaFoldDB" id="A0A9Q1LNT3"/>
<proteinExistence type="predicted"/>
<accession>A0A9Q1LNT3</accession>
<feature type="domain" description="Protein kinase" evidence="1">
    <location>
        <begin position="1"/>
        <end position="138"/>
    </location>
</feature>
<name>A0A9Q1LNT3_9SOLA</name>
<dbReference type="EMBL" id="JAJAGQ010000016">
    <property type="protein sequence ID" value="KAJ8539999.1"/>
    <property type="molecule type" value="Genomic_DNA"/>
</dbReference>
<dbReference type="InterPro" id="IPR000719">
    <property type="entry name" value="Prot_kinase_dom"/>
</dbReference>
<dbReference type="Gene3D" id="1.10.510.10">
    <property type="entry name" value="Transferase(Phosphotransferase) domain 1"/>
    <property type="match status" value="1"/>
</dbReference>
<dbReference type="Proteomes" id="UP001152561">
    <property type="component" value="Unassembled WGS sequence"/>
</dbReference>
<organism evidence="2 3">
    <name type="scientific">Anisodus acutangulus</name>
    <dbReference type="NCBI Taxonomy" id="402998"/>
    <lineage>
        <taxon>Eukaryota</taxon>
        <taxon>Viridiplantae</taxon>
        <taxon>Streptophyta</taxon>
        <taxon>Embryophyta</taxon>
        <taxon>Tracheophyta</taxon>
        <taxon>Spermatophyta</taxon>
        <taxon>Magnoliopsida</taxon>
        <taxon>eudicotyledons</taxon>
        <taxon>Gunneridae</taxon>
        <taxon>Pentapetalae</taxon>
        <taxon>asterids</taxon>
        <taxon>lamiids</taxon>
        <taxon>Solanales</taxon>
        <taxon>Solanaceae</taxon>
        <taxon>Solanoideae</taxon>
        <taxon>Hyoscyameae</taxon>
        <taxon>Anisodus</taxon>
    </lineage>
</organism>
<dbReference type="Pfam" id="PF00069">
    <property type="entry name" value="Pkinase"/>
    <property type="match status" value="1"/>
</dbReference>
<dbReference type="GO" id="GO:0005524">
    <property type="term" value="F:ATP binding"/>
    <property type="evidence" value="ECO:0007669"/>
    <property type="project" value="InterPro"/>
</dbReference>
<evidence type="ECO:0000313" key="2">
    <source>
        <dbReference type="EMBL" id="KAJ8539999.1"/>
    </source>
</evidence>
<protein>
    <recommendedName>
        <fullName evidence="1">Protein kinase domain-containing protein</fullName>
    </recommendedName>
</protein>
<dbReference type="SUPFAM" id="SSF56112">
    <property type="entry name" value="Protein kinase-like (PK-like)"/>
    <property type="match status" value="1"/>
</dbReference>
<dbReference type="OrthoDB" id="275301at2759"/>
<sequence length="138" mass="15391">MSHCSGEIFDVKSTELSQSEFLQKEQKILSTLNSPYIVGYKGDITFWYVKPVPKLQMLVDQAKWNGGTPMYMAPEVARGEEHGFPADIWALGCISIEMDTGGSPWTNVDNPASLLYHIAFSGQTPEIPKFLSSQARNF</sequence>
<evidence type="ECO:0000259" key="1">
    <source>
        <dbReference type="PROSITE" id="PS50011"/>
    </source>
</evidence>
<keyword evidence="3" id="KW-1185">Reference proteome</keyword>
<dbReference type="GO" id="GO:0004672">
    <property type="term" value="F:protein kinase activity"/>
    <property type="evidence" value="ECO:0007669"/>
    <property type="project" value="InterPro"/>
</dbReference>
<dbReference type="GO" id="GO:0007165">
    <property type="term" value="P:signal transduction"/>
    <property type="evidence" value="ECO:0007669"/>
    <property type="project" value="TreeGrafter"/>
</dbReference>
<comment type="caution">
    <text evidence="2">The sequence shown here is derived from an EMBL/GenBank/DDBJ whole genome shotgun (WGS) entry which is preliminary data.</text>
</comment>
<reference evidence="3" key="1">
    <citation type="journal article" date="2023" name="Proc. Natl. Acad. Sci. U.S.A.">
        <title>Genomic and structural basis for evolution of tropane alkaloid biosynthesis.</title>
        <authorList>
            <person name="Wanga Y.-J."/>
            <person name="Taina T."/>
            <person name="Yua J.-Y."/>
            <person name="Lia J."/>
            <person name="Xua B."/>
            <person name="Chenc J."/>
            <person name="D'Auriad J.C."/>
            <person name="Huanga J.-P."/>
            <person name="Huanga S.-X."/>
        </authorList>
    </citation>
    <scope>NUCLEOTIDE SEQUENCE [LARGE SCALE GENOMIC DNA]</scope>
    <source>
        <strain evidence="3">cv. KIB-2019</strain>
    </source>
</reference>
<dbReference type="InterPro" id="IPR011009">
    <property type="entry name" value="Kinase-like_dom_sf"/>
</dbReference>
<gene>
    <name evidence="2" type="ORF">K7X08_026388</name>
</gene>
<dbReference type="PANTHER" id="PTHR48011">
    <property type="entry name" value="CCR4-NOT TRANSCRIPTIONAL COMPLEX SUBUNIT CAF120-RELATED"/>
    <property type="match status" value="1"/>
</dbReference>
<dbReference type="PANTHER" id="PTHR48011:SF4">
    <property type="entry name" value="MITOGEN-ACTIVATED PROTEIN KINASE KINASE KINASE 19"/>
    <property type="match status" value="1"/>
</dbReference>
<dbReference type="PROSITE" id="PS50011">
    <property type="entry name" value="PROTEIN_KINASE_DOM"/>
    <property type="match status" value="1"/>
</dbReference>
<dbReference type="InterPro" id="IPR052751">
    <property type="entry name" value="Plant_MAPKKK"/>
</dbReference>
<evidence type="ECO:0000313" key="3">
    <source>
        <dbReference type="Proteomes" id="UP001152561"/>
    </source>
</evidence>